<dbReference type="PROSITE" id="PS51198">
    <property type="entry name" value="UVRD_HELICASE_ATP_BIND"/>
    <property type="match status" value="1"/>
</dbReference>
<feature type="binding site" evidence="15">
    <location>
        <position position="1092"/>
    </location>
    <ligand>
        <name>Mg(2+)</name>
        <dbReference type="ChEBI" id="CHEBI:18420"/>
    </ligand>
</feature>
<comment type="similarity">
    <text evidence="15">Belongs to the helicase family. UvrD subfamily.</text>
</comment>
<dbReference type="GO" id="GO:0000724">
    <property type="term" value="P:double-strand break repair via homologous recombination"/>
    <property type="evidence" value="ECO:0007669"/>
    <property type="project" value="UniProtKB-UniRule"/>
</dbReference>
<dbReference type="CDD" id="cd22352">
    <property type="entry name" value="RecB_C-like"/>
    <property type="match status" value="1"/>
</dbReference>
<evidence type="ECO:0000256" key="9">
    <source>
        <dbReference type="ARBA" id="ARBA00022842"/>
    </source>
</evidence>
<dbReference type="PROSITE" id="PS51217">
    <property type="entry name" value="UVRD_HELICASE_CTER"/>
    <property type="match status" value="1"/>
</dbReference>
<keyword evidence="3 15" id="KW-0547">Nucleotide-binding</keyword>
<dbReference type="KEGG" id="vih:AB0763_04085"/>
<dbReference type="InterPro" id="IPR000212">
    <property type="entry name" value="DNA_helicase_UvrD/REP"/>
</dbReference>
<comment type="catalytic activity">
    <reaction evidence="14 15">
        <text>ATP + H2O = ADP + phosphate + H(+)</text>
        <dbReference type="Rhea" id="RHEA:13065"/>
        <dbReference type="ChEBI" id="CHEBI:15377"/>
        <dbReference type="ChEBI" id="CHEBI:15378"/>
        <dbReference type="ChEBI" id="CHEBI:30616"/>
        <dbReference type="ChEBI" id="CHEBI:43474"/>
        <dbReference type="ChEBI" id="CHEBI:456216"/>
        <dbReference type="EC" id="5.6.2.4"/>
    </reaction>
</comment>
<evidence type="ECO:0000256" key="11">
    <source>
        <dbReference type="ARBA" id="ARBA00023204"/>
    </source>
</evidence>
<evidence type="ECO:0000256" key="13">
    <source>
        <dbReference type="ARBA" id="ARBA00034617"/>
    </source>
</evidence>
<dbReference type="HAMAP" id="MF_01485">
    <property type="entry name" value="RecB"/>
    <property type="match status" value="1"/>
</dbReference>
<dbReference type="Pfam" id="PF13361">
    <property type="entry name" value="UvrD_C"/>
    <property type="match status" value="1"/>
</dbReference>
<feature type="binding site" evidence="15">
    <location>
        <position position="1079"/>
    </location>
    <ligand>
        <name>Mg(2+)</name>
        <dbReference type="ChEBI" id="CHEBI:18420"/>
    </ligand>
</feature>
<keyword evidence="1 15" id="KW-0540">Nuclease</keyword>
<dbReference type="InterPro" id="IPR027417">
    <property type="entry name" value="P-loop_NTPase"/>
</dbReference>
<keyword evidence="4 15" id="KW-0227">DNA damage</keyword>
<comment type="catalytic activity">
    <reaction evidence="13 15">
        <text>Couples ATP hydrolysis with the unwinding of duplex DNA by translocating in the 3'-5' direction.</text>
        <dbReference type="EC" id="5.6.2.4"/>
    </reaction>
</comment>
<dbReference type="InterPro" id="IPR038726">
    <property type="entry name" value="PDDEXK_AddAB-type"/>
</dbReference>
<dbReference type="GO" id="GO:0003677">
    <property type="term" value="F:DNA binding"/>
    <property type="evidence" value="ECO:0007669"/>
    <property type="project" value="UniProtKB-UniRule"/>
</dbReference>
<dbReference type="InterPro" id="IPR014016">
    <property type="entry name" value="UvrD-like_ATP-bd"/>
</dbReference>
<dbReference type="GO" id="GO:0008854">
    <property type="term" value="F:exodeoxyribonuclease V activity"/>
    <property type="evidence" value="ECO:0007669"/>
    <property type="project" value="UniProtKB-EC"/>
</dbReference>
<evidence type="ECO:0000256" key="15">
    <source>
        <dbReference type="HAMAP-Rule" id="MF_01485"/>
    </source>
</evidence>
<feature type="region of interest" description="DNA-binding and helicase activity, interacts with RecC" evidence="15">
    <location>
        <begin position="1"/>
        <end position="875"/>
    </location>
</feature>
<keyword evidence="9 15" id="KW-0460">Magnesium</keyword>
<dbReference type="EMBL" id="CP162601">
    <property type="protein sequence ID" value="XDK25828.1"/>
    <property type="molecule type" value="Genomic_DNA"/>
</dbReference>
<dbReference type="Gene3D" id="3.40.50.300">
    <property type="entry name" value="P-loop containing nucleotide triphosphate hydrolases"/>
    <property type="match status" value="2"/>
</dbReference>
<keyword evidence="12 15" id="KW-0413">Isomerase</keyword>
<evidence type="ECO:0000256" key="16">
    <source>
        <dbReference type="PROSITE-ProRule" id="PRU00560"/>
    </source>
</evidence>
<evidence type="ECO:0000256" key="8">
    <source>
        <dbReference type="ARBA" id="ARBA00022840"/>
    </source>
</evidence>
<feature type="binding site" evidence="16">
    <location>
        <begin position="22"/>
        <end position="29"/>
    </location>
    <ligand>
        <name>ATP</name>
        <dbReference type="ChEBI" id="CHEBI:30616"/>
    </ligand>
</feature>
<dbReference type="AlphaFoldDB" id="A0AB39HFD8"/>
<evidence type="ECO:0000256" key="1">
    <source>
        <dbReference type="ARBA" id="ARBA00022722"/>
    </source>
</evidence>
<dbReference type="GO" id="GO:0043138">
    <property type="term" value="F:3'-5' DNA helicase activity"/>
    <property type="evidence" value="ECO:0007669"/>
    <property type="project" value="UniProtKB-UniRule"/>
</dbReference>
<dbReference type="GO" id="GO:0005829">
    <property type="term" value="C:cytosol"/>
    <property type="evidence" value="ECO:0007669"/>
    <property type="project" value="TreeGrafter"/>
</dbReference>
<keyword evidence="2 15" id="KW-0479">Metal-binding</keyword>
<evidence type="ECO:0000259" key="17">
    <source>
        <dbReference type="PROSITE" id="PS51198"/>
    </source>
</evidence>
<evidence type="ECO:0000256" key="6">
    <source>
        <dbReference type="ARBA" id="ARBA00022806"/>
    </source>
</evidence>
<keyword evidence="5 15" id="KW-0378">Hydrolase</keyword>
<keyword evidence="7 15" id="KW-0269">Exonuclease</keyword>
<dbReference type="SUPFAM" id="SSF52980">
    <property type="entry name" value="Restriction endonuclease-like"/>
    <property type="match status" value="1"/>
</dbReference>
<evidence type="ECO:0000256" key="12">
    <source>
        <dbReference type="ARBA" id="ARBA00023235"/>
    </source>
</evidence>
<feature type="region of interest" description="Nuclease activity, interacts with RecD and RecA" evidence="15">
    <location>
        <begin position="903"/>
        <end position="1202"/>
    </location>
</feature>
<dbReference type="NCBIfam" id="TIGR00609">
    <property type="entry name" value="recB"/>
    <property type="match status" value="1"/>
</dbReference>
<keyword evidence="10 15" id="KW-0238">DNA-binding</keyword>
<protein>
    <recommendedName>
        <fullName evidence="15">RecBCD enzyme subunit RecB</fullName>
        <ecNumber evidence="15">3.1.11.5</ecNumber>
        <ecNumber evidence="15">5.6.2.4</ecNumber>
    </recommendedName>
    <alternativeName>
        <fullName evidence="15">DNA 3'-5' helicase subunit RecB</fullName>
    </alternativeName>
    <alternativeName>
        <fullName evidence="15">Exonuclease V subunit RecB</fullName>
        <shortName evidence="15">ExoV subunit RecB</shortName>
    </alternativeName>
    <alternativeName>
        <fullName evidence="15">Helicase/nuclease RecBCD subunit RecB</fullName>
    </alternativeName>
</protein>
<dbReference type="GO" id="GO:0009338">
    <property type="term" value="C:exodeoxyribonuclease V complex"/>
    <property type="evidence" value="ECO:0007669"/>
    <property type="project" value="TreeGrafter"/>
</dbReference>
<organism evidence="19">
    <name type="scientific">Vibrio sp. HB236076</name>
    <dbReference type="NCBI Taxonomy" id="3232307"/>
    <lineage>
        <taxon>Bacteria</taxon>
        <taxon>Pseudomonadati</taxon>
        <taxon>Pseudomonadota</taxon>
        <taxon>Gammaproteobacteria</taxon>
        <taxon>Vibrionales</taxon>
        <taxon>Vibrionaceae</taxon>
        <taxon>Vibrio</taxon>
    </lineage>
</organism>
<comment type="catalytic activity">
    <reaction evidence="15">
        <text>Exonucleolytic cleavage (in the presence of ATP) in either 5'- to 3'- or 3'- to 5'-direction to yield 5'-phosphooligonucleotides.</text>
        <dbReference type="EC" id="3.1.11.5"/>
    </reaction>
</comment>
<dbReference type="SUPFAM" id="SSF52540">
    <property type="entry name" value="P-loop containing nucleoside triphosphate hydrolases"/>
    <property type="match status" value="1"/>
</dbReference>
<dbReference type="InterPro" id="IPR004586">
    <property type="entry name" value="RecB"/>
</dbReference>
<proteinExistence type="inferred from homology"/>
<evidence type="ECO:0000256" key="5">
    <source>
        <dbReference type="ARBA" id="ARBA00022801"/>
    </source>
</evidence>
<keyword evidence="6 15" id="KW-0347">Helicase</keyword>
<feature type="active site" description="For nuclease activity" evidence="15">
    <location>
        <position position="1092"/>
    </location>
</feature>
<feature type="domain" description="UvrD-like helicase ATP-binding" evidence="17">
    <location>
        <begin position="1"/>
        <end position="449"/>
    </location>
</feature>
<comment type="domain">
    <text evidence="15">The C-terminal domain has nuclease activity and interacts with RecD. It interacts with RecA, facilitating its loading onto ssDNA.</text>
</comment>
<accession>A0AB39HFD8</accession>
<comment type="cofactor">
    <cofactor evidence="15">
        <name>Mg(2+)</name>
        <dbReference type="ChEBI" id="CHEBI:18420"/>
    </cofactor>
    <text evidence="15">Binds 1 Mg(2+) ion per subunit.</text>
</comment>
<gene>
    <name evidence="15 19" type="primary">recB</name>
    <name evidence="19" type="ORF">AB0763_04085</name>
</gene>
<comment type="function">
    <text evidence="15">A helicase/nuclease that prepares dsDNA breaks (DSB) for recombinational DNA repair. Binds to DSBs and unwinds DNA via a highly rapid and processive ATP-dependent bidirectional helicase activity. Unwinds dsDNA until it encounters a Chi (crossover hotspot instigator) sequence from the 3' direction. Cuts ssDNA a few nucleotides 3' to the Chi site. The properties and activities of the enzyme are changed at Chi. The Chi-altered holoenzyme produces a long 3'-ssDNA overhang and facilitates RecA-binding to the ssDNA for homologous DNA recombination and repair. Holoenzyme degrades any linearized DNA that is unable to undergo homologous recombination. In the holoenzyme this subunit contributes ATPase, 3'-5' helicase, exonuclease activity and loads RecA onto ssDNA.</text>
</comment>
<evidence type="ECO:0000256" key="2">
    <source>
        <dbReference type="ARBA" id="ARBA00022723"/>
    </source>
</evidence>
<dbReference type="InterPro" id="IPR011335">
    <property type="entry name" value="Restrct_endonuc-II-like"/>
</dbReference>
<dbReference type="GO" id="GO:0005524">
    <property type="term" value="F:ATP binding"/>
    <property type="evidence" value="ECO:0007669"/>
    <property type="project" value="UniProtKB-UniRule"/>
</dbReference>
<evidence type="ECO:0000256" key="7">
    <source>
        <dbReference type="ARBA" id="ARBA00022839"/>
    </source>
</evidence>
<dbReference type="PANTHER" id="PTHR11070">
    <property type="entry name" value="UVRD / RECB / PCRA DNA HELICASE FAMILY MEMBER"/>
    <property type="match status" value="1"/>
</dbReference>
<comment type="miscellaneous">
    <text evidence="15">In the RecBCD complex, RecB has a slow 3'-5' helicase, an exonuclease activity and loads RecA onto ssDNA, RecD has a fast 5'-3' helicase activity, while RecC stimulates the ATPase and processivity of the RecB helicase and contributes to recognition of the Chi site.</text>
</comment>
<dbReference type="Pfam" id="PF00580">
    <property type="entry name" value="UvrD-helicase"/>
    <property type="match status" value="1"/>
</dbReference>
<keyword evidence="8 15" id="KW-0067">ATP-binding</keyword>
<dbReference type="Pfam" id="PF12705">
    <property type="entry name" value="PDDEXK_1"/>
    <property type="match status" value="1"/>
</dbReference>
<evidence type="ECO:0000256" key="4">
    <source>
        <dbReference type="ARBA" id="ARBA00022763"/>
    </source>
</evidence>
<feature type="binding site" evidence="15">
    <location>
        <position position="965"/>
    </location>
    <ligand>
        <name>Mg(2+)</name>
        <dbReference type="ChEBI" id="CHEBI:18420"/>
    </ligand>
</feature>
<keyword evidence="11 15" id="KW-0234">DNA repair</keyword>
<dbReference type="RefSeq" id="WP_306101513.1">
    <property type="nucleotide sequence ID" value="NZ_CP162601.1"/>
</dbReference>
<evidence type="ECO:0000313" key="19">
    <source>
        <dbReference type="EMBL" id="XDK25828.1"/>
    </source>
</evidence>
<evidence type="ECO:0000256" key="10">
    <source>
        <dbReference type="ARBA" id="ARBA00023125"/>
    </source>
</evidence>
<evidence type="ECO:0000256" key="14">
    <source>
        <dbReference type="ARBA" id="ARBA00048988"/>
    </source>
</evidence>
<dbReference type="Gene3D" id="1.10.486.10">
    <property type="entry name" value="PCRA, domain 4"/>
    <property type="match status" value="1"/>
</dbReference>
<dbReference type="PANTHER" id="PTHR11070:SF23">
    <property type="entry name" value="RECBCD ENZYME SUBUNIT RECB"/>
    <property type="match status" value="1"/>
</dbReference>
<sequence>MSTVNTLDMMRFPLHGTRLIEASAGTGKTFTITGLYIRLLLGHGDEGARHPMPLTVDQILVVTFTEAATAELRDRVRRRIHQARLAFERSHSDDPFLAQLLQEIPAHQQAAQWLLQAERQIDQAAIYTIHGFCQRMLVENAFESGSRFQNEFITDESQLKAQVVADHWRQSFYGLSVDLTAQVRQLWQSPSALLNDIDRYLTGADVELIAPMADLDLGQIHNDIIQRIDTVKAHWLQHQEALLKCIEESQVSKKTYSKKYLPLWMQKVRFWAEQATRDYGVPDELSRFSQAVLIEKTKPGENAPCHPVFEQIEDFLAQPLSLKAPLMAQAIRACRQRLAAAKNRDALMSFDDLLSQLAGAFCLEGGERLAQRIRSQYPVALIDEFQDTDPLQYSIFRQLYFDYAECGLFMIGDPKQAIYAFRGADIFTYIKARQDVSQHYTLTTNWRSSAQMINASNAMFKQSPAPFLYDDDIPFIEVNSSPKADQMHWSLAGQKQPAMTIWYDEDEQSPMSKSQYQQAMAKHTANEITRILQLASEGQAFCHRQEKARPIAAKDIAVLVRTAAEGRLVQQALSEQGVASVYLSNRDSVFSSDVAGELVLLLQAVLGCEDENAIRASLATHIFALDLNELDQLNRDELAWETVSQEFRRYRQIWQQTGVQPMIRRWMANRQVAERLLALPRGERVLTDIMHLSELLQQASQEIDSDHGLIRWLIQAIDNAQLGSGHDEAIQRLESERNLVQIITIHKSKGLEYDLVFLPFVFSFRSASEAKYYDQKQKMTFLDLTLSPSSLEWAEKERLAEELRLLYVAITRAVFGCYIGAAPLKQGRSSKAQTSAHQSAIGYLLQQGQEGDSQVLAQAIDQYCRQCGAQVERGIETIKPLSVVEPQQPILQARRLSHGVDRSWRMTSYSGLTRFANHHSGLDIPIDNPAFDVDSFDDRQEKEADQEAWNVFTFPKGSTPGTFLHSVFEQVDFSQAADSDVNQTVITQLLEQDNLEMAWLPVLTQWVERVLTTPLDGKNLSLNQLSAEQKKVEMEFLLPIEVLNAEQWHRISGHYDPLTARAEALGFESVQGMIKGFIDLVFEYQGRYYLLDWKSNFLGDRVEDYQGAQLEQSMIEHRYDMQYQIYSLALHRFLASRLPGYDINRHFGGVFYVFLRGVTGEPSQGVYYSRPAKEMILALDAKIRGEEFVDLLTQNGQMELGL</sequence>
<dbReference type="GO" id="GO:0000287">
    <property type="term" value="F:magnesium ion binding"/>
    <property type="evidence" value="ECO:0007669"/>
    <property type="project" value="UniProtKB-UniRule"/>
</dbReference>
<feature type="domain" description="UvrD-like helicase C-terminal" evidence="18">
    <location>
        <begin position="466"/>
        <end position="750"/>
    </location>
</feature>
<dbReference type="Gene3D" id="1.10.3170.10">
    <property type="entry name" value="Recbcd, chain B, domain 2"/>
    <property type="match status" value="1"/>
</dbReference>
<comment type="domain">
    <text evidence="15">The N-terminal DNA-binding domain is a ssDNA-dependent ATPase and has ATP-dependent 3'-5' helicase function. This domain interacts with RecC.</text>
</comment>
<evidence type="ECO:0000256" key="3">
    <source>
        <dbReference type="ARBA" id="ARBA00022741"/>
    </source>
</evidence>
<dbReference type="InterPro" id="IPR014017">
    <property type="entry name" value="DNA_helicase_UvrD-like_C"/>
</dbReference>
<reference evidence="19" key="1">
    <citation type="submission" date="2024-07" db="EMBL/GenBank/DDBJ databases">
        <title>Genome Analysis of a Potential Novel Vibrio Species Secreting pH- and Thermo-stable Alginate Lyase and its Application in Producing Alginate Oligosaccharides.</title>
        <authorList>
            <person name="Huang H."/>
            <person name="Bao K."/>
        </authorList>
    </citation>
    <scope>NUCLEOTIDE SEQUENCE</scope>
    <source>
        <strain evidence="19">HB236076</strain>
    </source>
</reference>
<dbReference type="EC" id="3.1.11.5" evidence="15"/>
<comment type="subunit">
    <text evidence="15">Heterotrimer of RecB, RecC and RecD. All subunits contribute to DNA-binding. Interacts with RecA.</text>
</comment>
<dbReference type="Gene3D" id="3.90.320.10">
    <property type="match status" value="1"/>
</dbReference>
<evidence type="ECO:0000259" key="18">
    <source>
        <dbReference type="PROSITE" id="PS51217"/>
    </source>
</evidence>
<dbReference type="EC" id="5.6.2.4" evidence="15"/>
<name>A0AB39HFD8_9VIBR</name>
<dbReference type="InterPro" id="IPR011604">
    <property type="entry name" value="PDDEXK-like_dom_sf"/>
</dbReference>